<dbReference type="GO" id="GO:0008168">
    <property type="term" value="F:methyltransferase activity"/>
    <property type="evidence" value="ECO:0007669"/>
    <property type="project" value="UniProtKB-KW"/>
</dbReference>
<feature type="domain" description="Methyltransferase" evidence="1">
    <location>
        <begin position="44"/>
        <end position="140"/>
    </location>
</feature>
<dbReference type="Gene3D" id="3.40.50.150">
    <property type="entry name" value="Vaccinia Virus protein VP39"/>
    <property type="match status" value="1"/>
</dbReference>
<dbReference type="Proteomes" id="UP001499988">
    <property type="component" value="Unassembled WGS sequence"/>
</dbReference>
<keyword evidence="2" id="KW-0489">Methyltransferase</keyword>
<comment type="caution">
    <text evidence="2">The sequence shown here is derived from an EMBL/GenBank/DDBJ whole genome shotgun (WGS) entry which is preliminary data.</text>
</comment>
<dbReference type="CDD" id="cd02440">
    <property type="entry name" value="AdoMet_MTases"/>
    <property type="match status" value="1"/>
</dbReference>
<dbReference type="RefSeq" id="WP_345337378.1">
    <property type="nucleotide sequence ID" value="NZ_BAABJZ010000106.1"/>
</dbReference>
<dbReference type="InterPro" id="IPR029063">
    <property type="entry name" value="SAM-dependent_MTases_sf"/>
</dbReference>
<sequence length="265" mass="28942">MELLERYYTHFNEDARLGCQHTARLEFDTTLALLRDDMPSSGAVTELGAATGRYSLYYAAQGCQVTAVEPVGSSLLQLKENATALGLSVTCRQACATALPFIADGSQQAVLILGPLYHLKALAQRQAVLAEAYRILKPGGVVAVAYISRLFIAGHLMQRASEAVTPALLDQLYEQGRIDSDQVDPFFRIGYFAKPEEMVSLIGEAGFTVDVHAATDGYSRLMGPTVNLLDEAGYQRWLQYHLRSCQEPSLLGASNHNLVIARKNS</sequence>
<dbReference type="SUPFAM" id="SSF53335">
    <property type="entry name" value="S-adenosyl-L-methionine-dependent methyltransferases"/>
    <property type="match status" value="1"/>
</dbReference>
<dbReference type="EMBL" id="BAABJZ010000106">
    <property type="protein sequence ID" value="GAA4902575.1"/>
    <property type="molecule type" value="Genomic_DNA"/>
</dbReference>
<keyword evidence="3" id="KW-1185">Reference proteome</keyword>
<evidence type="ECO:0000313" key="2">
    <source>
        <dbReference type="EMBL" id="GAA4902575.1"/>
    </source>
</evidence>
<protein>
    <submittedName>
        <fullName evidence="2">Class I SAM-dependent methyltransferase</fullName>
    </submittedName>
</protein>
<evidence type="ECO:0000259" key="1">
    <source>
        <dbReference type="Pfam" id="PF13649"/>
    </source>
</evidence>
<evidence type="ECO:0000313" key="3">
    <source>
        <dbReference type="Proteomes" id="UP001499988"/>
    </source>
</evidence>
<dbReference type="GO" id="GO:0032259">
    <property type="term" value="P:methylation"/>
    <property type="evidence" value="ECO:0007669"/>
    <property type="project" value="UniProtKB-KW"/>
</dbReference>
<organism evidence="2 3">
    <name type="scientific">Ferrimonas pelagia</name>
    <dbReference type="NCBI Taxonomy" id="1177826"/>
    <lineage>
        <taxon>Bacteria</taxon>
        <taxon>Pseudomonadati</taxon>
        <taxon>Pseudomonadota</taxon>
        <taxon>Gammaproteobacteria</taxon>
        <taxon>Alteromonadales</taxon>
        <taxon>Ferrimonadaceae</taxon>
        <taxon>Ferrimonas</taxon>
    </lineage>
</organism>
<reference evidence="3" key="1">
    <citation type="journal article" date="2019" name="Int. J. Syst. Evol. Microbiol.">
        <title>The Global Catalogue of Microorganisms (GCM) 10K type strain sequencing project: providing services to taxonomists for standard genome sequencing and annotation.</title>
        <authorList>
            <consortium name="The Broad Institute Genomics Platform"/>
            <consortium name="The Broad Institute Genome Sequencing Center for Infectious Disease"/>
            <person name="Wu L."/>
            <person name="Ma J."/>
        </authorList>
    </citation>
    <scope>NUCLEOTIDE SEQUENCE [LARGE SCALE GENOMIC DNA]</scope>
    <source>
        <strain evidence="3">JCM 18401</strain>
    </source>
</reference>
<dbReference type="InterPro" id="IPR041698">
    <property type="entry name" value="Methyltransf_25"/>
</dbReference>
<gene>
    <name evidence="2" type="ORF">GCM10023333_40880</name>
</gene>
<name>A0ABP9FGJ1_9GAMM</name>
<dbReference type="Pfam" id="PF13649">
    <property type="entry name" value="Methyltransf_25"/>
    <property type="match status" value="1"/>
</dbReference>
<keyword evidence="2" id="KW-0808">Transferase</keyword>
<proteinExistence type="predicted"/>
<accession>A0ABP9FGJ1</accession>